<name>A0A834WGF5_9FABA</name>
<dbReference type="PANTHER" id="PTHR46539">
    <property type="entry name" value="E3 UBIQUITIN-PROTEIN LIGASE ATL42"/>
    <property type="match status" value="1"/>
</dbReference>
<protein>
    <submittedName>
        <fullName evidence="12">E3 ubiquitin-protein ligase RING1-like</fullName>
    </submittedName>
</protein>
<keyword evidence="3" id="KW-0479">Metal-binding</keyword>
<evidence type="ECO:0000313" key="13">
    <source>
        <dbReference type="Proteomes" id="UP000634136"/>
    </source>
</evidence>
<evidence type="ECO:0000256" key="6">
    <source>
        <dbReference type="ARBA" id="ARBA00022989"/>
    </source>
</evidence>
<evidence type="ECO:0000256" key="4">
    <source>
        <dbReference type="ARBA" id="ARBA00022771"/>
    </source>
</evidence>
<sequence length="133" mass="15070">MEETSTNRSEQGRKGSEQGHTLSPLMFIGIFSGLLLIAFIIICVYCIYVRCTQLQLDVVITTVIYQPPSHASDTTTDEQTECIICLATYESGDRLKVLPCNHRFHGDCLEKWLTDHATCPLCRYNLPNQHNHP</sequence>
<evidence type="ECO:0000259" key="11">
    <source>
        <dbReference type="PROSITE" id="PS50089"/>
    </source>
</evidence>
<dbReference type="Pfam" id="PF13639">
    <property type="entry name" value="zf-RING_2"/>
    <property type="match status" value="1"/>
</dbReference>
<comment type="caution">
    <text evidence="12">The sequence shown here is derived from an EMBL/GenBank/DDBJ whole genome shotgun (WGS) entry which is preliminary data.</text>
</comment>
<keyword evidence="4 9" id="KW-0863">Zinc-finger</keyword>
<dbReference type="Gene3D" id="3.30.40.10">
    <property type="entry name" value="Zinc/RING finger domain, C3HC4 (zinc finger)"/>
    <property type="match status" value="1"/>
</dbReference>
<keyword evidence="7 10" id="KW-0472">Membrane</keyword>
<dbReference type="AlphaFoldDB" id="A0A834WGF5"/>
<evidence type="ECO:0000256" key="8">
    <source>
        <dbReference type="ARBA" id="ARBA00024209"/>
    </source>
</evidence>
<dbReference type="SUPFAM" id="SSF57850">
    <property type="entry name" value="RING/U-box"/>
    <property type="match status" value="1"/>
</dbReference>
<comment type="similarity">
    <text evidence="8">Belongs to the RING-type zinc finger family. ATL subfamily.</text>
</comment>
<dbReference type="SMART" id="SM00184">
    <property type="entry name" value="RING"/>
    <property type="match status" value="1"/>
</dbReference>
<keyword evidence="2 10" id="KW-0812">Transmembrane</keyword>
<dbReference type="PANTHER" id="PTHR46539:SF1">
    <property type="entry name" value="E3 UBIQUITIN-PROTEIN LIGASE ATL42"/>
    <property type="match status" value="1"/>
</dbReference>
<proteinExistence type="inferred from homology"/>
<feature type="transmembrane region" description="Helical" evidence="10">
    <location>
        <begin position="25"/>
        <end position="48"/>
    </location>
</feature>
<evidence type="ECO:0000256" key="9">
    <source>
        <dbReference type="PROSITE-ProRule" id="PRU00175"/>
    </source>
</evidence>
<evidence type="ECO:0000256" key="3">
    <source>
        <dbReference type="ARBA" id="ARBA00022723"/>
    </source>
</evidence>
<gene>
    <name evidence="12" type="ORF">G2W53_027895</name>
</gene>
<dbReference type="GO" id="GO:0016020">
    <property type="term" value="C:membrane"/>
    <property type="evidence" value="ECO:0007669"/>
    <property type="project" value="UniProtKB-SubCell"/>
</dbReference>
<evidence type="ECO:0000256" key="7">
    <source>
        <dbReference type="ARBA" id="ARBA00023136"/>
    </source>
</evidence>
<feature type="domain" description="RING-type" evidence="11">
    <location>
        <begin position="82"/>
        <end position="123"/>
    </location>
</feature>
<comment type="subcellular location">
    <subcellularLocation>
        <location evidence="1">Membrane</location>
    </subcellularLocation>
</comment>
<dbReference type="GO" id="GO:0008270">
    <property type="term" value="F:zinc ion binding"/>
    <property type="evidence" value="ECO:0007669"/>
    <property type="project" value="UniProtKB-KW"/>
</dbReference>
<keyword evidence="5" id="KW-0862">Zinc</keyword>
<evidence type="ECO:0000256" key="1">
    <source>
        <dbReference type="ARBA" id="ARBA00004370"/>
    </source>
</evidence>
<dbReference type="OrthoDB" id="1424431at2759"/>
<dbReference type="PROSITE" id="PS50089">
    <property type="entry name" value="ZF_RING_2"/>
    <property type="match status" value="1"/>
</dbReference>
<evidence type="ECO:0000256" key="10">
    <source>
        <dbReference type="SAM" id="Phobius"/>
    </source>
</evidence>
<evidence type="ECO:0000256" key="2">
    <source>
        <dbReference type="ARBA" id="ARBA00022692"/>
    </source>
</evidence>
<keyword evidence="6 10" id="KW-1133">Transmembrane helix</keyword>
<keyword evidence="13" id="KW-1185">Reference proteome</keyword>
<evidence type="ECO:0000313" key="12">
    <source>
        <dbReference type="EMBL" id="KAF7822440.1"/>
    </source>
</evidence>
<accession>A0A834WGF5</accession>
<organism evidence="12 13">
    <name type="scientific">Senna tora</name>
    <dbReference type="NCBI Taxonomy" id="362788"/>
    <lineage>
        <taxon>Eukaryota</taxon>
        <taxon>Viridiplantae</taxon>
        <taxon>Streptophyta</taxon>
        <taxon>Embryophyta</taxon>
        <taxon>Tracheophyta</taxon>
        <taxon>Spermatophyta</taxon>
        <taxon>Magnoliopsida</taxon>
        <taxon>eudicotyledons</taxon>
        <taxon>Gunneridae</taxon>
        <taxon>Pentapetalae</taxon>
        <taxon>rosids</taxon>
        <taxon>fabids</taxon>
        <taxon>Fabales</taxon>
        <taxon>Fabaceae</taxon>
        <taxon>Caesalpinioideae</taxon>
        <taxon>Cassia clade</taxon>
        <taxon>Senna</taxon>
    </lineage>
</organism>
<evidence type="ECO:0000256" key="5">
    <source>
        <dbReference type="ARBA" id="ARBA00022833"/>
    </source>
</evidence>
<dbReference type="EMBL" id="JAAIUW010000008">
    <property type="protein sequence ID" value="KAF7822440.1"/>
    <property type="molecule type" value="Genomic_DNA"/>
</dbReference>
<dbReference type="InterPro" id="IPR001841">
    <property type="entry name" value="Znf_RING"/>
</dbReference>
<reference evidence="12" key="1">
    <citation type="submission" date="2020-09" db="EMBL/GenBank/DDBJ databases">
        <title>Genome-Enabled Discovery of Anthraquinone Biosynthesis in Senna tora.</title>
        <authorList>
            <person name="Kang S.-H."/>
            <person name="Pandey R.P."/>
            <person name="Lee C.-M."/>
            <person name="Sim J.-S."/>
            <person name="Jeong J.-T."/>
            <person name="Choi B.-S."/>
            <person name="Jung M."/>
            <person name="Ginzburg D."/>
            <person name="Zhao K."/>
            <person name="Won S.Y."/>
            <person name="Oh T.-J."/>
            <person name="Yu Y."/>
            <person name="Kim N.-H."/>
            <person name="Lee O.R."/>
            <person name="Lee T.-H."/>
            <person name="Bashyal P."/>
            <person name="Kim T.-S."/>
            <person name="Lee W.-H."/>
            <person name="Kawkins C."/>
            <person name="Kim C.-K."/>
            <person name="Kim J.S."/>
            <person name="Ahn B.O."/>
            <person name="Rhee S.Y."/>
            <person name="Sohng J.K."/>
        </authorList>
    </citation>
    <scope>NUCLEOTIDE SEQUENCE</scope>
    <source>
        <tissue evidence="12">Leaf</tissue>
    </source>
</reference>
<dbReference type="InterPro" id="IPR013083">
    <property type="entry name" value="Znf_RING/FYVE/PHD"/>
</dbReference>
<dbReference type="Proteomes" id="UP000634136">
    <property type="component" value="Unassembled WGS sequence"/>
</dbReference>